<dbReference type="Proteomes" id="UP001497535">
    <property type="component" value="Unassembled WGS sequence"/>
</dbReference>
<protein>
    <submittedName>
        <fullName evidence="1">Uncharacterized protein</fullName>
    </submittedName>
</protein>
<keyword evidence="2" id="KW-1185">Reference proteome</keyword>
<accession>A0ACB0YN64</accession>
<evidence type="ECO:0000313" key="2">
    <source>
        <dbReference type="Proteomes" id="UP001497535"/>
    </source>
</evidence>
<proteinExistence type="predicted"/>
<dbReference type="EMBL" id="CAVMJV010000015">
    <property type="protein sequence ID" value="CAK5054786.1"/>
    <property type="molecule type" value="Genomic_DNA"/>
</dbReference>
<comment type="caution">
    <text evidence="1">The sequence shown here is derived from an EMBL/GenBank/DDBJ whole genome shotgun (WGS) entry which is preliminary data.</text>
</comment>
<gene>
    <name evidence="1" type="ORF">MENTE1834_LOCUS14503</name>
</gene>
<evidence type="ECO:0000313" key="1">
    <source>
        <dbReference type="EMBL" id="CAK5054786.1"/>
    </source>
</evidence>
<name>A0ACB0YN64_MELEN</name>
<reference evidence="1" key="1">
    <citation type="submission" date="2023-11" db="EMBL/GenBank/DDBJ databases">
        <authorList>
            <person name="Poullet M."/>
        </authorList>
    </citation>
    <scope>NUCLEOTIDE SEQUENCE</scope>
    <source>
        <strain evidence="1">E1834</strain>
    </source>
</reference>
<organism evidence="1 2">
    <name type="scientific">Meloidogyne enterolobii</name>
    <name type="common">Root-knot nematode worm</name>
    <name type="synonym">Meloidogyne mayaguensis</name>
    <dbReference type="NCBI Taxonomy" id="390850"/>
    <lineage>
        <taxon>Eukaryota</taxon>
        <taxon>Metazoa</taxon>
        <taxon>Ecdysozoa</taxon>
        <taxon>Nematoda</taxon>
        <taxon>Chromadorea</taxon>
        <taxon>Rhabditida</taxon>
        <taxon>Tylenchina</taxon>
        <taxon>Tylenchomorpha</taxon>
        <taxon>Tylenchoidea</taxon>
        <taxon>Meloidogynidae</taxon>
        <taxon>Meloidogyninae</taxon>
        <taxon>Meloidogyne</taxon>
    </lineage>
</organism>
<sequence length="307" mass="36661">MYSLQTEVQLDILKCLNFNQLFSFKQTNLHFLNLINKYENELARIKFDELKIWKTAIAESISLFSKYFVSCKNFIGLFFHDKKFRHCFLDLPNFPKNIEEMIILRYWLERLFNCAFEYAYFNKIVFNPKIIELLFDNDYTIPLQFHIQKFYLLVQNNICDDISKFVLNHLTISESLTINFKQADIKEKNINILFKILTNGRQRLPKVCLNSVDLARLYELIIQHITTSKDFSKMVPVIILNYILLSNFELNEKAENVESEQFAFGKSIKYQIVNTYNPKMRFSFCNEEWMSGQTHRIHVKIMKAEPL</sequence>